<dbReference type="SMART" id="SM00331">
    <property type="entry name" value="PP2C_SIG"/>
    <property type="match status" value="1"/>
</dbReference>
<evidence type="ECO:0000313" key="12">
    <source>
        <dbReference type="EMBL" id="RWR90289.1"/>
    </source>
</evidence>
<protein>
    <recommendedName>
        <fullName evidence="3">protein-serine/threonine phosphatase</fullName>
        <ecNumber evidence="3">3.1.3.16</ecNumber>
    </recommendedName>
</protein>
<keyword evidence="4" id="KW-0479">Metal-binding</keyword>
<dbReference type="SMART" id="SM00332">
    <property type="entry name" value="PP2Cc"/>
    <property type="match status" value="1"/>
</dbReference>
<comment type="caution">
    <text evidence="12">The sequence shown here is derived from an EMBL/GenBank/DDBJ whole genome shotgun (WGS) entry which is preliminary data.</text>
</comment>
<dbReference type="Pfam" id="PF00481">
    <property type="entry name" value="PP2C"/>
    <property type="match status" value="1"/>
</dbReference>
<accession>A0A3S3N184</accession>
<evidence type="ECO:0000256" key="9">
    <source>
        <dbReference type="RuleBase" id="RU003465"/>
    </source>
</evidence>
<evidence type="ECO:0000256" key="1">
    <source>
        <dbReference type="ARBA" id="ARBA00001936"/>
    </source>
</evidence>
<keyword evidence="8" id="KW-0464">Manganese</keyword>
<dbReference type="InterPro" id="IPR001932">
    <property type="entry name" value="PPM-type_phosphatase-like_dom"/>
</dbReference>
<dbReference type="InterPro" id="IPR000222">
    <property type="entry name" value="PP2C_BS"/>
</dbReference>
<evidence type="ECO:0000256" key="5">
    <source>
        <dbReference type="ARBA" id="ARBA00022801"/>
    </source>
</evidence>
<dbReference type="GO" id="GO:0046872">
    <property type="term" value="F:metal ion binding"/>
    <property type="evidence" value="ECO:0007669"/>
    <property type="project" value="UniProtKB-KW"/>
</dbReference>
<name>A0A3S3N184_9MAGN</name>
<evidence type="ECO:0000256" key="10">
    <source>
        <dbReference type="SAM" id="SignalP"/>
    </source>
</evidence>
<dbReference type="EMBL" id="QPKB01000008">
    <property type="protein sequence ID" value="RWR90289.1"/>
    <property type="molecule type" value="Genomic_DNA"/>
</dbReference>
<evidence type="ECO:0000256" key="3">
    <source>
        <dbReference type="ARBA" id="ARBA00013081"/>
    </source>
</evidence>
<dbReference type="Proteomes" id="UP000283530">
    <property type="component" value="Unassembled WGS sequence"/>
</dbReference>
<dbReference type="FunFam" id="3.60.40.10:FF:000079">
    <property type="entry name" value="Probable protein phosphatase 2C 74"/>
    <property type="match status" value="1"/>
</dbReference>
<dbReference type="GO" id="GO:0004722">
    <property type="term" value="F:protein serine/threonine phosphatase activity"/>
    <property type="evidence" value="ECO:0007669"/>
    <property type="project" value="UniProtKB-EC"/>
</dbReference>
<gene>
    <name evidence="12" type="ORF">CKAN_01937700</name>
</gene>
<dbReference type="STRING" id="337451.A0A3S3N184"/>
<evidence type="ECO:0000256" key="2">
    <source>
        <dbReference type="ARBA" id="ARBA00001946"/>
    </source>
</evidence>
<sequence>MIDLTDFCWSCPLISLFLHLLKVVARSISMARSSNSLSSPTYPPFTWVHFFASKGVVEEKPPLSVPEGSDPHPNSCTQKCREENSCNAKGSFLQEHPQENSRLEGCPEENPFKKEVVFTTREFLGEEPEFSREKRLNSLVVQGKVLSKVRKRPARIVIPEAHEVLGFDEVERDLGEKEFQVQGRSFSLVSKKGGRKVMEDGYSVITDISGDSRQAFFGVFDGHGGRAAVDHVTNKLGNNILRAIEKIGKLEDKLEQAIKAGYLTTDEEFLSQGQSSGACVATVLLKDAELHVANAGDCRVVLSRSGIAIALTSDHRVVREDERLRIESKGGYVHCRNGIWRVQGSLAVSRAMGDVHLKEWVISEPETNKLPLTSDCEFLIVASDGLWDKVTNQEAVDVVLRHKNSIESCKMLAEISSSRGNMDDITVMVVDLQNFR</sequence>
<keyword evidence="7 9" id="KW-0904">Protein phosphatase</keyword>
<organism evidence="12 13">
    <name type="scientific">Cinnamomum micranthum f. kanehirae</name>
    <dbReference type="NCBI Taxonomy" id="337451"/>
    <lineage>
        <taxon>Eukaryota</taxon>
        <taxon>Viridiplantae</taxon>
        <taxon>Streptophyta</taxon>
        <taxon>Embryophyta</taxon>
        <taxon>Tracheophyta</taxon>
        <taxon>Spermatophyta</taxon>
        <taxon>Magnoliopsida</taxon>
        <taxon>Magnoliidae</taxon>
        <taxon>Laurales</taxon>
        <taxon>Lauraceae</taxon>
        <taxon>Cinnamomum</taxon>
    </lineage>
</organism>
<keyword evidence="13" id="KW-1185">Reference proteome</keyword>
<dbReference type="PANTHER" id="PTHR47992">
    <property type="entry name" value="PROTEIN PHOSPHATASE"/>
    <property type="match status" value="1"/>
</dbReference>
<evidence type="ECO:0000256" key="8">
    <source>
        <dbReference type="ARBA" id="ARBA00023211"/>
    </source>
</evidence>
<evidence type="ECO:0000313" key="13">
    <source>
        <dbReference type="Proteomes" id="UP000283530"/>
    </source>
</evidence>
<comment type="cofactor">
    <cofactor evidence="2">
        <name>Mg(2+)</name>
        <dbReference type="ChEBI" id="CHEBI:18420"/>
    </cofactor>
</comment>
<comment type="similarity">
    <text evidence="9">Belongs to the PP2C family.</text>
</comment>
<keyword evidence="10" id="KW-0732">Signal</keyword>
<dbReference type="EC" id="3.1.3.16" evidence="3"/>
<dbReference type="PROSITE" id="PS01032">
    <property type="entry name" value="PPM_1"/>
    <property type="match status" value="1"/>
</dbReference>
<evidence type="ECO:0000256" key="6">
    <source>
        <dbReference type="ARBA" id="ARBA00022842"/>
    </source>
</evidence>
<keyword evidence="5 9" id="KW-0378">Hydrolase</keyword>
<feature type="domain" description="PPM-type phosphatase" evidence="11">
    <location>
        <begin position="185"/>
        <end position="432"/>
    </location>
</feature>
<evidence type="ECO:0000256" key="4">
    <source>
        <dbReference type="ARBA" id="ARBA00022723"/>
    </source>
</evidence>
<dbReference type="OrthoDB" id="10264738at2759"/>
<dbReference type="Gene3D" id="3.60.40.10">
    <property type="entry name" value="PPM-type phosphatase domain"/>
    <property type="match status" value="1"/>
</dbReference>
<keyword evidence="6" id="KW-0460">Magnesium</keyword>
<proteinExistence type="inferred from homology"/>
<evidence type="ECO:0000259" key="11">
    <source>
        <dbReference type="PROSITE" id="PS51746"/>
    </source>
</evidence>
<comment type="cofactor">
    <cofactor evidence="1">
        <name>Mn(2+)</name>
        <dbReference type="ChEBI" id="CHEBI:29035"/>
    </cofactor>
</comment>
<dbReference type="PROSITE" id="PS51746">
    <property type="entry name" value="PPM_2"/>
    <property type="match status" value="1"/>
</dbReference>
<dbReference type="CDD" id="cd00143">
    <property type="entry name" value="PP2Cc"/>
    <property type="match status" value="1"/>
</dbReference>
<evidence type="ECO:0000256" key="7">
    <source>
        <dbReference type="ARBA" id="ARBA00022912"/>
    </source>
</evidence>
<dbReference type="InterPro" id="IPR015655">
    <property type="entry name" value="PP2C"/>
</dbReference>
<dbReference type="SUPFAM" id="SSF81606">
    <property type="entry name" value="PP2C-like"/>
    <property type="match status" value="1"/>
</dbReference>
<feature type="signal peptide" evidence="10">
    <location>
        <begin position="1"/>
        <end position="25"/>
    </location>
</feature>
<dbReference type="InterPro" id="IPR036457">
    <property type="entry name" value="PPM-type-like_dom_sf"/>
</dbReference>
<reference evidence="12 13" key="1">
    <citation type="journal article" date="2019" name="Nat. Plants">
        <title>Stout camphor tree genome fills gaps in understanding of flowering plant genome evolution.</title>
        <authorList>
            <person name="Chaw S.M."/>
            <person name="Liu Y.C."/>
            <person name="Wu Y.W."/>
            <person name="Wang H.Y."/>
            <person name="Lin C.I."/>
            <person name="Wu C.S."/>
            <person name="Ke H.M."/>
            <person name="Chang L.Y."/>
            <person name="Hsu C.Y."/>
            <person name="Yang H.T."/>
            <person name="Sudianto E."/>
            <person name="Hsu M.H."/>
            <person name="Wu K.P."/>
            <person name="Wang L.N."/>
            <person name="Leebens-Mack J.H."/>
            <person name="Tsai I.J."/>
        </authorList>
    </citation>
    <scope>NUCLEOTIDE SEQUENCE [LARGE SCALE GENOMIC DNA]</scope>
    <source>
        <strain evidence="13">cv. Chaw 1501</strain>
        <tissue evidence="12">Young leaves</tissue>
    </source>
</reference>
<feature type="chain" id="PRO_5018777749" description="protein-serine/threonine phosphatase" evidence="10">
    <location>
        <begin position="26"/>
        <end position="436"/>
    </location>
</feature>
<dbReference type="AlphaFoldDB" id="A0A3S3N184"/>